<dbReference type="GO" id="GO:0005782">
    <property type="term" value="C:peroxisomal matrix"/>
    <property type="evidence" value="ECO:0007669"/>
    <property type="project" value="UniProtKB-SubCell"/>
</dbReference>
<evidence type="ECO:0000256" key="2">
    <source>
        <dbReference type="ARBA" id="ARBA00022741"/>
    </source>
</evidence>
<evidence type="ECO:0000313" key="12">
    <source>
        <dbReference type="Proteomes" id="UP000515788"/>
    </source>
</evidence>
<evidence type="ECO:0000256" key="8">
    <source>
        <dbReference type="PROSITE-ProRule" id="PRU01122"/>
    </source>
</evidence>
<dbReference type="Gene3D" id="1.10.8.60">
    <property type="match status" value="1"/>
</dbReference>
<evidence type="ECO:0000256" key="7">
    <source>
        <dbReference type="HAMAP-Rule" id="MF_03121"/>
    </source>
</evidence>
<comment type="function">
    <text evidence="7">ATP-dependent serine protease that mediates the selective degradation of misfolded and unassembled polypeptides in the peroxisomal matrix. Necessary for type 2 peroxisome targeting signal (PTS2)-containing protein processing and facilitates peroxisome matrix protein import.</text>
</comment>
<keyword evidence="4 7" id="KW-0720">Serine protease</keyword>
<dbReference type="InterPro" id="IPR027065">
    <property type="entry name" value="Lon_Prtase"/>
</dbReference>
<dbReference type="PANTHER" id="PTHR10046">
    <property type="entry name" value="ATP DEPENDENT LON PROTEASE FAMILY MEMBER"/>
    <property type="match status" value="1"/>
</dbReference>
<dbReference type="AlphaFoldDB" id="A0A7G3ZJG4"/>
<dbReference type="Gene3D" id="1.20.5.5270">
    <property type="match status" value="1"/>
</dbReference>
<accession>A0A7G3ZJG4</accession>
<organism evidence="11 12">
    <name type="scientific">Torulaspora globosa</name>
    <dbReference type="NCBI Taxonomy" id="48254"/>
    <lineage>
        <taxon>Eukaryota</taxon>
        <taxon>Fungi</taxon>
        <taxon>Dikarya</taxon>
        <taxon>Ascomycota</taxon>
        <taxon>Saccharomycotina</taxon>
        <taxon>Saccharomycetes</taxon>
        <taxon>Saccharomycetales</taxon>
        <taxon>Saccharomycetaceae</taxon>
        <taxon>Torulaspora</taxon>
    </lineage>
</organism>
<dbReference type="HAMAP" id="MF_03121">
    <property type="entry name" value="lonp2_euk"/>
    <property type="match status" value="1"/>
</dbReference>
<evidence type="ECO:0000259" key="10">
    <source>
        <dbReference type="PROSITE" id="PS51786"/>
    </source>
</evidence>
<evidence type="ECO:0000256" key="3">
    <source>
        <dbReference type="ARBA" id="ARBA00022801"/>
    </source>
</evidence>
<comment type="catalytic activity">
    <reaction evidence="6">
        <text>Hydrolysis of proteins in presence of ATP.</text>
        <dbReference type="EC" id="3.4.21.53"/>
    </reaction>
</comment>
<dbReference type="InterPro" id="IPR020568">
    <property type="entry name" value="Ribosomal_Su5_D2-typ_SF"/>
</dbReference>
<reference evidence="11 12" key="1">
    <citation type="submission" date="2020-06" db="EMBL/GenBank/DDBJ databases">
        <title>The yeast mating-type switching endonuclease HO is a domesticated member of an unorthodox homing genetic element family.</title>
        <authorList>
            <person name="Coughlan A.Y."/>
            <person name="Lombardi L."/>
            <person name="Braun-Galleani S."/>
            <person name="Martos A.R."/>
            <person name="Galeote V."/>
            <person name="Bigey F."/>
            <person name="Dequin S."/>
            <person name="Byrne K.P."/>
            <person name="Wolfe K.H."/>
        </authorList>
    </citation>
    <scope>NUCLEOTIDE SEQUENCE [LARGE SCALE GENOMIC DNA]</scope>
    <source>
        <strain evidence="11 12">CBS764</strain>
    </source>
</reference>
<dbReference type="RefSeq" id="XP_037140324.1">
    <property type="nucleotide sequence ID" value="XM_037284428.1"/>
</dbReference>
<dbReference type="SMART" id="SM00382">
    <property type="entry name" value="AAA"/>
    <property type="match status" value="1"/>
</dbReference>
<dbReference type="InterPro" id="IPR054594">
    <property type="entry name" value="Lon_lid"/>
</dbReference>
<evidence type="ECO:0000256" key="9">
    <source>
        <dbReference type="SAM" id="MobiDB-lite"/>
    </source>
</evidence>
<feature type="binding site" evidence="7">
    <location>
        <begin position="517"/>
        <end position="524"/>
    </location>
    <ligand>
        <name>ATP</name>
        <dbReference type="ChEBI" id="CHEBI:30616"/>
    </ligand>
</feature>
<dbReference type="InterPro" id="IPR027501">
    <property type="entry name" value="Lonp2_euk"/>
</dbReference>
<dbReference type="Gene3D" id="3.40.50.300">
    <property type="entry name" value="P-loop containing nucleotide triphosphate hydrolases"/>
    <property type="match status" value="1"/>
</dbReference>
<dbReference type="PRINTS" id="PR00830">
    <property type="entry name" value="ENDOLAPTASE"/>
</dbReference>
<evidence type="ECO:0000256" key="4">
    <source>
        <dbReference type="ARBA" id="ARBA00022825"/>
    </source>
</evidence>
<feature type="region of interest" description="Disordered" evidence="9">
    <location>
        <begin position="356"/>
        <end position="396"/>
    </location>
</feature>
<dbReference type="GO" id="GO:0004176">
    <property type="term" value="F:ATP-dependent peptidase activity"/>
    <property type="evidence" value="ECO:0007669"/>
    <property type="project" value="UniProtKB-UniRule"/>
</dbReference>
<dbReference type="GO" id="GO:0016485">
    <property type="term" value="P:protein processing"/>
    <property type="evidence" value="ECO:0007669"/>
    <property type="project" value="UniProtKB-UniRule"/>
</dbReference>
<proteinExistence type="inferred from homology"/>
<evidence type="ECO:0000256" key="6">
    <source>
        <dbReference type="ARBA" id="ARBA00050665"/>
    </source>
</evidence>
<keyword evidence="3 7" id="KW-0378">Hydrolase</keyword>
<dbReference type="GO" id="GO:0016887">
    <property type="term" value="F:ATP hydrolysis activity"/>
    <property type="evidence" value="ECO:0007669"/>
    <property type="project" value="UniProtKB-UniRule"/>
</dbReference>
<dbReference type="InterPro" id="IPR003959">
    <property type="entry name" value="ATPase_AAA_core"/>
</dbReference>
<dbReference type="EMBL" id="CP059250">
    <property type="protein sequence ID" value="QLL33650.1"/>
    <property type="molecule type" value="Genomic_DNA"/>
</dbReference>
<dbReference type="SUPFAM" id="SSF52540">
    <property type="entry name" value="P-loop containing nucleoside triphosphate hydrolases"/>
    <property type="match status" value="1"/>
</dbReference>
<keyword evidence="12" id="KW-1185">Reference proteome</keyword>
<gene>
    <name evidence="11" type="ORF">HG536_0E05610</name>
</gene>
<keyword evidence="1 7" id="KW-0645">Protease</keyword>
<dbReference type="Pfam" id="PF22667">
    <property type="entry name" value="Lon_lid"/>
    <property type="match status" value="1"/>
</dbReference>
<evidence type="ECO:0000256" key="1">
    <source>
        <dbReference type="ARBA" id="ARBA00022670"/>
    </source>
</evidence>
<dbReference type="SUPFAM" id="SSF54211">
    <property type="entry name" value="Ribosomal protein S5 domain 2-like"/>
    <property type="match status" value="1"/>
</dbReference>
<dbReference type="InterPro" id="IPR008269">
    <property type="entry name" value="Lon_proteolytic"/>
</dbReference>
<protein>
    <recommendedName>
        <fullName evidence="7">Lon protease homolog 2, peroxisomal</fullName>
        <ecNumber evidence="7">3.4.21.-</ecNumber>
    </recommendedName>
</protein>
<keyword evidence="5 7" id="KW-0067">ATP-binding</keyword>
<dbReference type="GO" id="GO:0006515">
    <property type="term" value="P:protein quality control for misfolded or incompletely synthesized proteins"/>
    <property type="evidence" value="ECO:0007669"/>
    <property type="project" value="UniProtKB-UniRule"/>
</dbReference>
<dbReference type="PROSITE" id="PS51786">
    <property type="entry name" value="LON_PROTEOLYTIC"/>
    <property type="match status" value="1"/>
</dbReference>
<feature type="domain" description="Lon proteolytic" evidence="10">
    <location>
        <begin position="773"/>
        <end position="985"/>
    </location>
</feature>
<dbReference type="OrthoDB" id="2411602at2759"/>
<dbReference type="GeneID" id="59326846"/>
<feature type="active site" evidence="7 8">
    <location>
        <position position="872"/>
    </location>
</feature>
<dbReference type="CDD" id="cd19500">
    <property type="entry name" value="RecA-like_Lon"/>
    <property type="match status" value="1"/>
</dbReference>
<dbReference type="KEGG" id="tgb:HG536_0E05610"/>
<keyword evidence="7" id="KW-0576">Peroxisome</keyword>
<dbReference type="InterPro" id="IPR027417">
    <property type="entry name" value="P-loop_NTPase"/>
</dbReference>
<feature type="short sequence motif" description="Microbody targeting signal" evidence="7">
    <location>
        <begin position="1003"/>
        <end position="1005"/>
    </location>
</feature>
<comment type="subcellular location">
    <subcellularLocation>
        <location evidence="7">Peroxisome matrix</location>
    </subcellularLocation>
</comment>
<dbReference type="GO" id="GO:0005524">
    <property type="term" value="F:ATP binding"/>
    <property type="evidence" value="ECO:0007669"/>
    <property type="project" value="UniProtKB-UniRule"/>
</dbReference>
<feature type="compositionally biased region" description="Acidic residues" evidence="9">
    <location>
        <begin position="377"/>
        <end position="396"/>
    </location>
</feature>
<dbReference type="FunFam" id="3.40.50.300:FF:000021">
    <property type="entry name" value="Lon protease homolog"/>
    <property type="match status" value="1"/>
</dbReference>
<dbReference type="EC" id="3.4.21.-" evidence="7"/>
<dbReference type="Pfam" id="PF05362">
    <property type="entry name" value="Lon_C"/>
    <property type="match status" value="1"/>
</dbReference>
<dbReference type="InterPro" id="IPR014721">
    <property type="entry name" value="Ribsml_uS5_D2-typ_fold_subgr"/>
</dbReference>
<dbReference type="Gene3D" id="3.30.230.10">
    <property type="match status" value="1"/>
</dbReference>
<dbReference type="GO" id="GO:0016558">
    <property type="term" value="P:protein import into peroxisome matrix"/>
    <property type="evidence" value="ECO:0007669"/>
    <property type="project" value="UniProtKB-UniRule"/>
</dbReference>
<keyword evidence="2 7" id="KW-0547">Nucleotide-binding</keyword>
<name>A0A7G3ZJG4_9SACH</name>
<dbReference type="Pfam" id="PF00004">
    <property type="entry name" value="AAA"/>
    <property type="match status" value="1"/>
</dbReference>
<evidence type="ECO:0000256" key="5">
    <source>
        <dbReference type="ARBA" id="ARBA00022840"/>
    </source>
</evidence>
<dbReference type="GO" id="GO:0004252">
    <property type="term" value="F:serine-type endopeptidase activity"/>
    <property type="evidence" value="ECO:0007669"/>
    <property type="project" value="UniProtKB-UniRule"/>
</dbReference>
<dbReference type="InterPro" id="IPR003593">
    <property type="entry name" value="AAA+_ATPase"/>
</dbReference>
<dbReference type="Proteomes" id="UP000515788">
    <property type="component" value="Chromosome 5"/>
</dbReference>
<evidence type="ECO:0000313" key="11">
    <source>
        <dbReference type="EMBL" id="QLL33650.1"/>
    </source>
</evidence>
<feature type="active site" evidence="7 8">
    <location>
        <position position="915"/>
    </location>
</feature>
<comment type="similarity">
    <text evidence="7 8">Belongs to the peptidase S16 family.</text>
</comment>
<sequence>MLFNRSTGTTIFTDFPCLTLQGTPSVVPLPGLIYKIALERAVGDRILGYYKSSDRYQPHFLLTETTDYDKESANISPDSIKSLEKFGQRFSHDDATNPLYLCLIPAQSENISVGCVCKIVGVLTEERMVTVSFKALARSTIKTPLLNSGNSIWTSDILVCDDTALASNMRDEQKQQAVTDFFGLFQQLDDAIVSFKRKYKKSCRRGSSQHLLLLSPLSNTLFFQLDKSQFTKAWATISALINELKSQSNEQSPSSTMSQMSSLMDLTVAVLPTTPKQKVEFLKNQLMLDRVQLFRRMVEQFRQIFETLYSSTEYVQRYFSEASNLEKSRLIANQLKSLRFFIEDVKAQNRLLPVSNQVKKHQTQRSVLRSSSRSREEDNENDNNEDAGENDEDDEDEIEKLESFIKNLKKYGVHEDGIRTLRKDFKRFRRTNPQSAEYQVLRSYFDVICDIPFGRYSQCQNLDLEKARRKLDEDHYGLPLVKKRLVEYLCVRDLNTNAKSDGGLETQGKAPILLLVGPPGVGKTSIAKSIAEMLKLKFQRVSLGGVHNEAEIRGHRRTYVGSMCGLIINALRKSGSMNPLILLDEIDKVLSTTGSGSGYGNKINGDPGAALLEVLDPEQNCTFMDHYIGFPVDLSQVLFFCTANDLEGISRPLLDRMEVIEIPGYTPEEKVHIGTKFLLPKQIRLNGLSAHNKTFSLTSEAWDSLIQEYTRESGVRSLERRLASIVRGKILEYVEEGGNESPNETVSRRELFKYLGFPLHPLATELLSDIRMANKEGVVNGLSYNSDGTGSVLVFEVIRTGTVEHSKGPVIKATGNLGSVLQESIDIGRSLVKSMLHRRLIIGANLDAVKSFLASEYHLHVPMGAVSKDGPSAGTAITLALISLALGKAVDPLLCMTGEITLRGKILPVGGVKEKLLGAQTYGMKRVLIPIANRPDVVQAVTNDILAFVDDDGLHLELEMIKTKLGLSVTYVNDMFDVIQYVWPDLLLNAHFPATGNGNPCISKM</sequence>